<name>A0A6B8MBY5_9HYPH</name>
<dbReference type="EMBL" id="CP044331">
    <property type="protein sequence ID" value="QGM98180.1"/>
    <property type="molecule type" value="Genomic_DNA"/>
</dbReference>
<gene>
    <name evidence="2" type="ORF">F7D14_12315</name>
</gene>
<evidence type="ECO:0000313" key="2">
    <source>
        <dbReference type="EMBL" id="QGM98180.1"/>
    </source>
</evidence>
<keyword evidence="3" id="KW-1185">Reference proteome</keyword>
<dbReference type="KEGG" id="mpar:F7D14_12315"/>
<evidence type="ECO:0000256" key="1">
    <source>
        <dbReference type="SAM" id="Phobius"/>
    </source>
</evidence>
<dbReference type="Proteomes" id="UP000422569">
    <property type="component" value="Chromosome"/>
</dbReference>
<keyword evidence="1" id="KW-0812">Transmembrane</keyword>
<evidence type="ECO:0000313" key="3">
    <source>
        <dbReference type="Proteomes" id="UP000422569"/>
    </source>
</evidence>
<keyword evidence="1" id="KW-1133">Transmembrane helix</keyword>
<organism evidence="2 3">
    <name type="scientific">Methylocystis parvus</name>
    <dbReference type="NCBI Taxonomy" id="134"/>
    <lineage>
        <taxon>Bacteria</taxon>
        <taxon>Pseudomonadati</taxon>
        <taxon>Pseudomonadota</taxon>
        <taxon>Alphaproteobacteria</taxon>
        <taxon>Hyphomicrobiales</taxon>
        <taxon>Methylocystaceae</taxon>
        <taxon>Methylocystis</taxon>
    </lineage>
</organism>
<proteinExistence type="predicted"/>
<dbReference type="Pfam" id="PF05751">
    <property type="entry name" value="FixH"/>
    <property type="match status" value="1"/>
</dbReference>
<feature type="transmembrane region" description="Helical" evidence="1">
    <location>
        <begin position="32"/>
        <end position="52"/>
    </location>
</feature>
<protein>
    <submittedName>
        <fullName evidence="2">FixH family protein</fullName>
    </submittedName>
</protein>
<dbReference type="InterPro" id="IPR008620">
    <property type="entry name" value="FixH"/>
</dbReference>
<reference evidence="2 3" key="1">
    <citation type="submission" date="2019-09" db="EMBL/GenBank/DDBJ databases">
        <title>Isolation and complete genome sequencing of Methylocystis species.</title>
        <authorList>
            <person name="Rumah B.L."/>
            <person name="Stead C.E."/>
            <person name="Stevens B.C."/>
            <person name="Minton N.P."/>
            <person name="Grosse-Honebrink A."/>
            <person name="Zhang Y."/>
        </authorList>
    </citation>
    <scope>NUCLEOTIDE SEQUENCE [LARGE SCALE GENOMIC DNA]</scope>
    <source>
        <strain evidence="2 3">BRCS2</strain>
    </source>
</reference>
<accession>A0A6B8MBY5</accession>
<dbReference type="AlphaFoldDB" id="A0A6B8MBY5"/>
<keyword evidence="1" id="KW-0472">Membrane</keyword>
<sequence>MSMFMSTRKPLPESERFSDYQAGGKPLNGWKVLAMMVGFFLCVGAVNGVMIYKAVKTFSGEVTPHPYEKGLAYNQDIARAREQAARDWRVEARVTRLPTGETEFRVTARDADGVEITGVEMSGLLAAPADLSKDLRVTLVETAPGRFSGKVKAPAGQRDLVLTASRGGEEVFRSRSRIEVE</sequence>